<dbReference type="EMBL" id="MN739520">
    <property type="protein sequence ID" value="QHT10424.1"/>
    <property type="molecule type" value="Genomic_DNA"/>
</dbReference>
<name>A0A6C0D2W0_9ZZZZ</name>
<reference evidence="2" key="1">
    <citation type="journal article" date="2020" name="Nature">
        <title>Giant virus diversity and host interactions through global metagenomics.</title>
        <authorList>
            <person name="Schulz F."/>
            <person name="Roux S."/>
            <person name="Paez-Espino D."/>
            <person name="Jungbluth S."/>
            <person name="Walsh D.A."/>
            <person name="Denef V.J."/>
            <person name="McMahon K.D."/>
            <person name="Konstantinidis K.T."/>
            <person name="Eloe-Fadrosh E.A."/>
            <person name="Kyrpides N.C."/>
            <person name="Woyke T."/>
        </authorList>
    </citation>
    <scope>NUCLEOTIDE SEQUENCE</scope>
    <source>
        <strain evidence="2">GVMAG-M-3300023174-107</strain>
    </source>
</reference>
<dbReference type="AlphaFoldDB" id="A0A6C0D2W0"/>
<feature type="region of interest" description="Disordered" evidence="1">
    <location>
        <begin position="32"/>
        <end position="59"/>
    </location>
</feature>
<evidence type="ECO:0000313" key="2">
    <source>
        <dbReference type="EMBL" id="QHT10424.1"/>
    </source>
</evidence>
<evidence type="ECO:0000256" key="1">
    <source>
        <dbReference type="SAM" id="MobiDB-lite"/>
    </source>
</evidence>
<feature type="compositionally biased region" description="Basic and acidic residues" evidence="1">
    <location>
        <begin position="35"/>
        <end position="59"/>
    </location>
</feature>
<proteinExistence type="predicted"/>
<organism evidence="2">
    <name type="scientific">viral metagenome</name>
    <dbReference type="NCBI Taxonomy" id="1070528"/>
    <lineage>
        <taxon>unclassified sequences</taxon>
        <taxon>metagenomes</taxon>
        <taxon>organismal metagenomes</taxon>
    </lineage>
</organism>
<protein>
    <submittedName>
        <fullName evidence="2">Uncharacterized protein</fullName>
    </submittedName>
</protein>
<sequence>MPLYTCTCCNFNTMLKSNYSDHLNTRKHIAKQSRPVKENKTETCVKEDEKQNTPEKKGNELNELIELLKNQLENKDKQLESQSKQIDKLLETIRNKN</sequence>
<accession>A0A6C0D2W0</accession>